<dbReference type="Pfam" id="PF25275">
    <property type="entry name" value="Golvesin_C"/>
    <property type="match status" value="1"/>
</dbReference>
<dbReference type="InterPro" id="IPR013783">
    <property type="entry name" value="Ig-like_fold"/>
</dbReference>
<evidence type="ECO:0000313" key="4">
    <source>
        <dbReference type="Proteomes" id="UP000712007"/>
    </source>
</evidence>
<proteinExistence type="predicted"/>
<evidence type="ECO:0000313" key="3">
    <source>
        <dbReference type="EMBL" id="MBO8440306.1"/>
    </source>
</evidence>
<keyword evidence="1" id="KW-0732">Signal</keyword>
<feature type="signal peptide" evidence="1">
    <location>
        <begin position="1"/>
        <end position="23"/>
    </location>
</feature>
<keyword evidence="3" id="KW-0456">Lyase</keyword>
<dbReference type="Gene3D" id="3.40.630.40">
    <property type="entry name" value="Zn-dependent exopeptidases"/>
    <property type="match status" value="1"/>
</dbReference>
<dbReference type="CDD" id="cd00063">
    <property type="entry name" value="FN3"/>
    <property type="match status" value="1"/>
</dbReference>
<dbReference type="AlphaFoldDB" id="A0A940DKS2"/>
<evidence type="ECO:0000256" key="1">
    <source>
        <dbReference type="SAM" id="SignalP"/>
    </source>
</evidence>
<dbReference type="InterPro" id="IPR003961">
    <property type="entry name" value="FN3_dom"/>
</dbReference>
<dbReference type="GO" id="GO:0016829">
    <property type="term" value="F:lyase activity"/>
    <property type="evidence" value="ECO:0007669"/>
    <property type="project" value="UniProtKB-KW"/>
</dbReference>
<feature type="domain" description="Golvesin/Xly CBD-like" evidence="2">
    <location>
        <begin position="264"/>
        <end position="369"/>
    </location>
</feature>
<feature type="chain" id="PRO_5036722478" evidence="1">
    <location>
        <begin position="24"/>
        <end position="1015"/>
    </location>
</feature>
<dbReference type="SUPFAM" id="SSF53187">
    <property type="entry name" value="Zn-dependent exopeptidases"/>
    <property type="match status" value="1"/>
</dbReference>
<dbReference type="Proteomes" id="UP000712007">
    <property type="component" value="Unassembled WGS sequence"/>
</dbReference>
<dbReference type="InterPro" id="IPR033803">
    <property type="entry name" value="CBD-like_Golvesin-Xly"/>
</dbReference>
<reference evidence="3" key="2">
    <citation type="journal article" date="2021" name="PeerJ">
        <title>Extensive microbial diversity within the chicken gut microbiome revealed by metagenomics and culture.</title>
        <authorList>
            <person name="Gilroy R."/>
            <person name="Ravi A."/>
            <person name="Getino M."/>
            <person name="Pursley I."/>
            <person name="Horton D.L."/>
            <person name="Alikhan N.F."/>
            <person name="Baker D."/>
            <person name="Gharbi K."/>
            <person name="Hall N."/>
            <person name="Watson M."/>
            <person name="Adriaenssens E.M."/>
            <person name="Foster-Nyarko E."/>
            <person name="Jarju S."/>
            <person name="Secka A."/>
            <person name="Antonio M."/>
            <person name="Oren A."/>
            <person name="Chaudhuri R.R."/>
            <person name="La Ragione R."/>
            <person name="Hildebrand F."/>
            <person name="Pallen M.J."/>
        </authorList>
    </citation>
    <scope>NUCLEOTIDE SEQUENCE</scope>
    <source>
        <strain evidence="3">3924</strain>
    </source>
</reference>
<reference evidence="3" key="1">
    <citation type="submission" date="2020-10" db="EMBL/GenBank/DDBJ databases">
        <authorList>
            <person name="Gilroy R."/>
        </authorList>
    </citation>
    <scope>NUCLEOTIDE SEQUENCE</scope>
    <source>
        <strain evidence="3">3924</strain>
    </source>
</reference>
<organism evidence="3 4">
    <name type="scientific">Candidatus Aphodosoma intestinipullorum</name>
    <dbReference type="NCBI Taxonomy" id="2840674"/>
    <lineage>
        <taxon>Bacteria</taxon>
        <taxon>Pseudomonadati</taxon>
        <taxon>Bacteroidota</taxon>
        <taxon>Bacteroidia</taxon>
        <taxon>Bacteroidales</taxon>
        <taxon>Candidatus Aphodosoma</taxon>
    </lineage>
</organism>
<dbReference type="InterPro" id="IPR036116">
    <property type="entry name" value="FN3_sf"/>
</dbReference>
<dbReference type="Gene3D" id="2.60.40.10">
    <property type="entry name" value="Immunoglobulins"/>
    <property type="match status" value="1"/>
</dbReference>
<comment type="caution">
    <text evidence="3">The sequence shown here is derived from an EMBL/GenBank/DDBJ whole genome shotgun (WGS) entry which is preliminary data.</text>
</comment>
<sequence>MNRKTLLILTLLCLSAVSMPGQSNRTRITEMLDSLGRRPEYRAIAPFRLTRLNAKDGIYRVYVSENFKSVPFRPALVDSLERHVGTIIASSYPGHRVEIYADKENIRDLIPNFYRPSSQRDPSRMAVISPAPQPFVTNLSQPYSAENGLKDRNIALWQSHGWYYDQSRDRWSWQRARMFTTVEDKFTLSFVIPYLVPMLERAGANVLMPRERDMQVHEVIVDNDTSDRSSSYTEKGTAFSTGQGAGFARRREIYTGMQNPFAEGTYRTVRTSPDGNASVTWTPDIPADGWYWVSVAYRTEEHSVADARYTVRHTGGVTRFSVDQRRGGGTWIYLGQFYFRKGLNPETGSVTLTNMSRSGGIVTADAVRFGGGMGNVARRPAADDELARAKAKRPDSNPKLLSPFAKEGYITSGRARFWEGARYWMQWAGVPDSVYNFTCGLDDYTDDYAARGPWVNWLNGSSANAPDSAGLAIPIDIALAFHSDAGVHPDTVIGTLSIYSLTQDSKTKVRHYPDGQSRIATRDLADIVQTAVCEDISRAYNTDWTRRWMWDKSYSETRRPDVPAMILELLSHQNYTDMQYGLDPRFKFLVSRAVYKGILRFVSSRYGLPYTVQPLPVGSFAAEFCGGDSVRLRWLPTPDTLEQTAAPDSYIIYTRTGGGWDNGLAVSRTTVTLPVERDVLTSYKVVAVNSGGASMDSEVLSVCRSSASDECVLVINGFSRVSAPEGMKADSLVGFPEWGEQGVPDRWDIQYCGAQYEFDMSKKWLSDDNPGWGASDGNYETMYVAGNTHDYPALHGRAIAAAGLSFVSCNVRALEDSLITMDGYRVADLILGKQRSTPAMGKGSRCGFKTFSVHLQNILSDHTARGGALLVSGAYVASDLWQGLESTAADRCFAEDILHIRLGSERGARRGDVVTVYNPVHGFSGEYRYATERNDTVYHVESADALEPADGAFVCMRYKENGKGAAVVYDGKCRTVVCGFPIETVGPESERTELMRQMMEFLCGVKTEEQVAFNF</sequence>
<dbReference type="SUPFAM" id="SSF49265">
    <property type="entry name" value="Fibronectin type III"/>
    <property type="match status" value="1"/>
</dbReference>
<dbReference type="EMBL" id="JADIMV010000113">
    <property type="protein sequence ID" value="MBO8440306.1"/>
    <property type="molecule type" value="Genomic_DNA"/>
</dbReference>
<name>A0A940DKS2_9BACT</name>
<accession>A0A940DKS2</accession>
<protein>
    <submittedName>
        <fullName evidence="3">Xanthan lyase</fullName>
    </submittedName>
</protein>
<evidence type="ECO:0000259" key="2">
    <source>
        <dbReference type="Pfam" id="PF25275"/>
    </source>
</evidence>
<gene>
    <name evidence="3" type="ORF">IAC51_06610</name>
</gene>